<feature type="chain" id="PRO_5039306957" description="Phosphodiester glycosidase domain-containing protein" evidence="1">
    <location>
        <begin position="22"/>
        <end position="820"/>
    </location>
</feature>
<reference evidence="4" key="1">
    <citation type="submission" date="2013-03" db="EMBL/GenBank/DDBJ databases">
        <title>Draft genome sequence of Bacillus firmus DS1.</title>
        <authorList>
            <person name="Peng D."/>
            <person name="Zhu L."/>
            <person name="Sun M."/>
        </authorList>
    </citation>
    <scope>NUCLEOTIDE SEQUENCE [LARGE SCALE GENOMIC DNA]</scope>
    <source>
        <strain evidence="4">DS1</strain>
    </source>
</reference>
<dbReference type="PATRIC" id="fig|1307436.3.peg.1670"/>
<dbReference type="eggNOG" id="COG4632">
    <property type="taxonomic scope" value="Bacteria"/>
</dbReference>
<dbReference type="Proteomes" id="UP000019270">
    <property type="component" value="Unassembled WGS sequence"/>
</dbReference>
<accession>W7L862</accession>
<dbReference type="PANTHER" id="PTHR40446:SF2">
    <property type="entry name" value="N-ACETYLGLUCOSAMINE-1-PHOSPHODIESTER ALPHA-N-ACETYLGLUCOSAMINIDASE"/>
    <property type="match status" value="1"/>
</dbReference>
<evidence type="ECO:0000259" key="2">
    <source>
        <dbReference type="Pfam" id="PF09992"/>
    </source>
</evidence>
<dbReference type="AlphaFoldDB" id="W7L862"/>
<protein>
    <recommendedName>
        <fullName evidence="2">Phosphodiester glycosidase domain-containing protein</fullName>
    </recommendedName>
</protein>
<evidence type="ECO:0000313" key="3">
    <source>
        <dbReference type="EMBL" id="EWG11452.1"/>
    </source>
</evidence>
<reference evidence="3 4" key="2">
    <citation type="journal article" date="2016" name="Sci. Rep.">
        <title>A novel serine protease, Sep1, from Bacillus firmus DS-1 has nematicidal activity and degrades multiple intestinal-associated nematode proteins.</title>
        <authorList>
            <person name="Geng C."/>
            <person name="Nie X."/>
            <person name="Tang Z."/>
            <person name="Zhang Y."/>
            <person name="Lin J."/>
            <person name="Sun M."/>
            <person name="Peng D."/>
        </authorList>
    </citation>
    <scope>NUCLEOTIDE SEQUENCE [LARGE SCALE GENOMIC DNA]</scope>
    <source>
        <strain evidence="3 4">DS1</strain>
    </source>
</reference>
<feature type="domain" description="Phosphodiester glycosidase" evidence="2">
    <location>
        <begin position="318"/>
        <end position="485"/>
    </location>
</feature>
<gene>
    <name evidence="3" type="ORF">PBF_07868</name>
</gene>
<dbReference type="EMBL" id="APVL01000005">
    <property type="protein sequence ID" value="EWG11452.1"/>
    <property type="molecule type" value="Genomic_DNA"/>
</dbReference>
<keyword evidence="1" id="KW-0732">Signal</keyword>
<sequence>MKKKILLCCLLFLSGIMSPFSYVVKKASASAPAVYWEGMQLVKGQIGKVDILKPINLWKRENNKLKFVRVLNPGEAYRVYRYDSAFGGQYGVGGQYFVTNMKGYVQYKTPSKLKLKLVNPELYGTKLSLGAVTQEQTAVLAPGVTQSKLSVEGSKGNQEIYKLDVDQKTSQISFETSLAKDQMIGFETVNSMAQREEEEGKYVIAGVNGDYFDSNGAPTDLTVHNGELVTTNTTPVNERTIFGVSFSGKAMIGNPEVLLSVSANGQKPYLINSVNKRRFAGHLVLYTPYFASNTMTNELGTEVVLSNLTGQLNGNGQVTATVKEVIIGKGSAALNPGEFILSGHAAGSDYLKSLKAGDSITLNASYDKPEWDRVQQAIGGRYHLVKGGNAKVFNIAGAHPRTAIGIKEDGSVFAVVIDGRRTQSKGVTLTDLAKVMKDFGAVEAMTFDGGGSSTMVTRKQGESTTSVVNNPSDGRERNVSNSLLIIARRQALELHQLLLNPDEITLFAGASYKDLKIAAKGVDKNNNPVSLKDPIIWTSNIGKFNSDGSFTASGIPGKGTITGTSGTVSGNVSVSITNELDSIKVSKSTIITDKNGTASISAAGYHAGVEVLKDPAAFTYTVSGNLGTVENGIFKASGKDGIGTITVSHGKVSAEIKVIAGNPGPVIIEDFEGEMSGWQASGARYESVMVAPETVYVKEGNKSLKVAYNFIGTTGTSGVYALKKEPIPIMGSPKKIGMWVYGDNKGHWLRSQLKDAAGKEVQLDFTKNLDWTGWKYVEADIPAGLTAPYSLEIPVRYMQVSDELKNRGQIFIDQIQAVYE</sequence>
<dbReference type="Gene3D" id="2.60.120.430">
    <property type="entry name" value="Galactose-binding lectin"/>
    <property type="match status" value="1"/>
</dbReference>
<evidence type="ECO:0000256" key="1">
    <source>
        <dbReference type="SAM" id="SignalP"/>
    </source>
</evidence>
<evidence type="ECO:0000313" key="4">
    <source>
        <dbReference type="Proteomes" id="UP000019270"/>
    </source>
</evidence>
<dbReference type="PANTHER" id="PTHR40446">
    <property type="entry name" value="N-ACETYLGLUCOSAMINE-1-PHOSPHODIESTER ALPHA-N-ACETYLGLUCOSAMINIDASE"/>
    <property type="match status" value="1"/>
</dbReference>
<proteinExistence type="predicted"/>
<organism evidence="3 4">
    <name type="scientific">Cytobacillus firmus DS1</name>
    <dbReference type="NCBI Taxonomy" id="1307436"/>
    <lineage>
        <taxon>Bacteria</taxon>
        <taxon>Bacillati</taxon>
        <taxon>Bacillota</taxon>
        <taxon>Bacilli</taxon>
        <taxon>Bacillales</taxon>
        <taxon>Bacillaceae</taxon>
        <taxon>Cytobacillus</taxon>
    </lineage>
</organism>
<name>W7L862_CYTFI</name>
<dbReference type="InterPro" id="IPR018711">
    <property type="entry name" value="NAGPA"/>
</dbReference>
<dbReference type="Pfam" id="PF09992">
    <property type="entry name" value="NAGPA"/>
    <property type="match status" value="1"/>
</dbReference>
<dbReference type="RefSeq" id="WP_035329140.1">
    <property type="nucleotide sequence ID" value="NZ_APVL01000005.1"/>
</dbReference>
<feature type="signal peptide" evidence="1">
    <location>
        <begin position="1"/>
        <end position="21"/>
    </location>
</feature>
<comment type="caution">
    <text evidence="3">The sequence shown here is derived from an EMBL/GenBank/DDBJ whole genome shotgun (WGS) entry which is preliminary data.</text>
</comment>